<proteinExistence type="predicted"/>
<dbReference type="PANTHER" id="PTHR34070:SF1">
    <property type="entry name" value="DNA ALKYLATION REPAIR PROTEIN"/>
    <property type="match status" value="1"/>
</dbReference>
<dbReference type="Proteomes" id="UP000287527">
    <property type="component" value="Unassembled WGS sequence"/>
</dbReference>
<name>A0A444HDX1_9FLAO</name>
<evidence type="ECO:0000313" key="2">
    <source>
        <dbReference type="Proteomes" id="UP000287527"/>
    </source>
</evidence>
<protein>
    <submittedName>
        <fullName evidence="1">DNA alkylation repair protein</fullName>
    </submittedName>
</protein>
<dbReference type="AlphaFoldDB" id="A0A444HDX1"/>
<dbReference type="PANTHER" id="PTHR34070">
    <property type="entry name" value="ARMADILLO-TYPE FOLD"/>
    <property type="match status" value="1"/>
</dbReference>
<sequence length="245" mass="28608">MMQNTAQEFITRLNLLQSDDELKKIQRYFKSDKAEYSESDIFIGVRMGLVFDLAKEFMNMELPEIEKLLESPVHEVRVGGVSIMDFQARSKKTPADRKKELFDLYIRRHDRINNWDLVDRAAIYVVGSYLFDKPRDILYKLAISDNIWERRTAIVSTGYFIKQGEIIDTFTIAEILMNDIEDLIHKAAGGWLRHAGGSKHRRELLAFLDKHAATMPRTMLRYAIEHLDKEEKEYYMGLRKAAPIS</sequence>
<dbReference type="EMBL" id="SBII01000002">
    <property type="protein sequence ID" value="RWX02491.1"/>
    <property type="molecule type" value="Genomic_DNA"/>
</dbReference>
<reference evidence="1 2" key="1">
    <citation type="submission" date="2019-01" db="EMBL/GenBank/DDBJ databases">
        <title>Flavobacterium sp. nov.,isolated from freshwater.</title>
        <authorList>
            <person name="Zhang R."/>
            <person name="Du Z.-J."/>
        </authorList>
    </citation>
    <scope>NUCLEOTIDE SEQUENCE [LARGE SCALE GENOMIC DNA]</scope>
    <source>
        <strain evidence="1 2">1E403</strain>
    </source>
</reference>
<dbReference type="SUPFAM" id="SSF48371">
    <property type="entry name" value="ARM repeat"/>
    <property type="match status" value="1"/>
</dbReference>
<dbReference type="InterPro" id="IPR014825">
    <property type="entry name" value="DNA_alkylation"/>
</dbReference>
<gene>
    <name evidence="1" type="ORF">EPI11_04535</name>
</gene>
<dbReference type="Pfam" id="PF08713">
    <property type="entry name" value="DNA_alkylation"/>
    <property type="match status" value="1"/>
</dbReference>
<organism evidence="1 2">
    <name type="scientific">Flavobacterium cerinum</name>
    <dbReference type="NCBI Taxonomy" id="2502784"/>
    <lineage>
        <taxon>Bacteria</taxon>
        <taxon>Pseudomonadati</taxon>
        <taxon>Bacteroidota</taxon>
        <taxon>Flavobacteriia</taxon>
        <taxon>Flavobacteriales</taxon>
        <taxon>Flavobacteriaceae</taxon>
        <taxon>Flavobacterium</taxon>
    </lineage>
</organism>
<dbReference type="Gene3D" id="1.25.10.90">
    <property type="match status" value="1"/>
</dbReference>
<dbReference type="CDD" id="cd06561">
    <property type="entry name" value="AlkD_like"/>
    <property type="match status" value="1"/>
</dbReference>
<accession>A0A444HDX1</accession>
<comment type="caution">
    <text evidence="1">The sequence shown here is derived from an EMBL/GenBank/DDBJ whole genome shotgun (WGS) entry which is preliminary data.</text>
</comment>
<dbReference type="OrthoDB" id="9775346at2"/>
<keyword evidence="2" id="KW-1185">Reference proteome</keyword>
<dbReference type="InterPro" id="IPR016024">
    <property type="entry name" value="ARM-type_fold"/>
</dbReference>
<evidence type="ECO:0000313" key="1">
    <source>
        <dbReference type="EMBL" id="RWX02491.1"/>
    </source>
</evidence>